<comment type="caution">
    <text evidence="1">The sequence shown here is derived from an EMBL/GenBank/DDBJ whole genome shotgun (WGS) entry which is preliminary data.</text>
</comment>
<dbReference type="EMBL" id="RFFH01000001">
    <property type="protein sequence ID" value="RMI35392.1"/>
    <property type="molecule type" value="Genomic_DNA"/>
</dbReference>
<organism evidence="1 2">
    <name type="scientific">Nocardia stercoris</name>
    <dbReference type="NCBI Taxonomy" id="2483361"/>
    <lineage>
        <taxon>Bacteria</taxon>
        <taxon>Bacillati</taxon>
        <taxon>Actinomycetota</taxon>
        <taxon>Actinomycetes</taxon>
        <taxon>Mycobacteriales</taxon>
        <taxon>Nocardiaceae</taxon>
        <taxon>Nocardia</taxon>
    </lineage>
</organism>
<accession>A0A3M2LD36</accession>
<protein>
    <submittedName>
        <fullName evidence="1">Uncharacterized protein</fullName>
    </submittedName>
</protein>
<proteinExistence type="predicted"/>
<reference evidence="1 2" key="1">
    <citation type="submission" date="2018-10" db="EMBL/GenBank/DDBJ databases">
        <title>Isolation from cow dung.</title>
        <authorList>
            <person name="Ling L."/>
        </authorList>
    </citation>
    <scope>NUCLEOTIDE SEQUENCE [LARGE SCALE GENOMIC DNA]</scope>
    <source>
        <strain evidence="1 2">NEAU-LL90</strain>
    </source>
</reference>
<evidence type="ECO:0000313" key="2">
    <source>
        <dbReference type="Proteomes" id="UP000279275"/>
    </source>
</evidence>
<name>A0A3M2LD36_9NOCA</name>
<evidence type="ECO:0000313" key="1">
    <source>
        <dbReference type="EMBL" id="RMI35392.1"/>
    </source>
</evidence>
<keyword evidence="2" id="KW-1185">Reference proteome</keyword>
<dbReference type="OrthoDB" id="8443433at2"/>
<dbReference type="Proteomes" id="UP000279275">
    <property type="component" value="Unassembled WGS sequence"/>
</dbReference>
<gene>
    <name evidence="1" type="ORF">EBN03_03730</name>
</gene>
<sequence>MSATAEQLEARIAELRSQVRAAVANGDRTAARQGRGELRRVEALWDEAVLGDGGADQAATVDDSPLVTVRDQVHRALTLLSVPAAPKLIGAVSEGFLGVAIGSGRLTSMRRDEERSFRSAPYARPYYLCPALTVDLLAPARGVLAVSSWPVALRMIGPLSPRVDLLGAVARLADQLPNHAGRPGAEAVLRRLARSVPGALDSGPDLDPAQVAAAARRELAVHRDEDAEQRERAARRVIAQLKDPADQLFGVRLGTLRRLEAK</sequence>
<dbReference type="AlphaFoldDB" id="A0A3M2LD36"/>
<dbReference type="RefSeq" id="WP_122186367.1">
    <property type="nucleotide sequence ID" value="NZ_RFFH01000001.1"/>
</dbReference>